<feature type="chain" id="PRO_5011537591" description="Regulatory protein, luxR family" evidence="3">
    <location>
        <begin position="25"/>
        <end position="473"/>
    </location>
</feature>
<feature type="repeat" description="TPR" evidence="1">
    <location>
        <begin position="227"/>
        <end position="260"/>
    </location>
</feature>
<reference evidence="5" key="1">
    <citation type="submission" date="2016-10" db="EMBL/GenBank/DDBJ databases">
        <authorList>
            <person name="Varghese N."/>
            <person name="Submissions S."/>
        </authorList>
    </citation>
    <scope>NUCLEOTIDE SEQUENCE [LARGE SCALE GENOMIC DNA]</scope>
    <source>
        <strain evidence="5">DSM 17724</strain>
    </source>
</reference>
<evidence type="ECO:0008006" key="6">
    <source>
        <dbReference type="Google" id="ProtNLM"/>
    </source>
</evidence>
<keyword evidence="2" id="KW-0812">Transmembrane</keyword>
<dbReference type="InterPro" id="IPR011990">
    <property type="entry name" value="TPR-like_helical_dom_sf"/>
</dbReference>
<protein>
    <recommendedName>
        <fullName evidence="6">Regulatory protein, luxR family</fullName>
    </recommendedName>
</protein>
<keyword evidence="3" id="KW-0732">Signal</keyword>
<evidence type="ECO:0000313" key="5">
    <source>
        <dbReference type="Proteomes" id="UP000199469"/>
    </source>
</evidence>
<dbReference type="InterPro" id="IPR019734">
    <property type="entry name" value="TPR_rpt"/>
</dbReference>
<dbReference type="Gene3D" id="1.10.10.10">
    <property type="entry name" value="Winged helix-like DNA-binding domain superfamily/Winged helix DNA-binding domain"/>
    <property type="match status" value="1"/>
</dbReference>
<dbReference type="InterPro" id="IPR036388">
    <property type="entry name" value="WH-like_DNA-bd_sf"/>
</dbReference>
<dbReference type="EMBL" id="FOIU01000003">
    <property type="protein sequence ID" value="SEW47210.1"/>
    <property type="molecule type" value="Genomic_DNA"/>
</dbReference>
<evidence type="ECO:0000256" key="1">
    <source>
        <dbReference type="PROSITE-ProRule" id="PRU00339"/>
    </source>
</evidence>
<evidence type="ECO:0000313" key="4">
    <source>
        <dbReference type="EMBL" id="SEW47210.1"/>
    </source>
</evidence>
<sequence>MGKTKFIRTLCTLHFLFVFFQVHAQNTIPEIDSLQKNEAKRLQDIGNLRGKILLEKSLFRQSKKLKYKKGELRACIGIASTLCGLSRHKESFQLLEYSSRELRNFDDAELKTKLNIVYGRNYYSLGMYKKAVKSFNEGVKNACEIEDTKNRKKQLFYIYEWKRSSFSMMGMSDSAKIMERKCMESPIPMLFIEIAQRHMMSGQIDSAEFYLGKAAVLAQDASAESKSNVLRGYGELYMKTEDYDKALTSLFSSLSISQKAGLKSRDRETYKLIAQVYNRLHHIEKENEYLQKYSTLNDSLIENEKSALDIPIEILLNQTGEKGIKNNTIPPNYIVLLLAGFTGILLTYAIYSKKQKSKNKIIREEALPINDDNKKPDISLNEVVQLAINGDPTFIIVFKDFYSDFYTTLTSKHPELTLNDLRFIAMVKLNFSNKEIAQYGNMSIRTVESKKYRLRKKLDLPADLDFNQWVLGQ</sequence>
<organism evidence="4 5">
    <name type="scientific">Chryseobacterium wanjuense</name>
    <dbReference type="NCBI Taxonomy" id="356305"/>
    <lineage>
        <taxon>Bacteria</taxon>
        <taxon>Pseudomonadati</taxon>
        <taxon>Bacteroidota</taxon>
        <taxon>Flavobacteriia</taxon>
        <taxon>Flavobacteriales</taxon>
        <taxon>Weeksellaceae</taxon>
        <taxon>Chryseobacterium group</taxon>
        <taxon>Chryseobacterium</taxon>
    </lineage>
</organism>
<dbReference type="RefSeq" id="WP_089794822.1">
    <property type="nucleotide sequence ID" value="NZ_FOIU01000003.1"/>
</dbReference>
<evidence type="ECO:0000256" key="2">
    <source>
        <dbReference type="SAM" id="Phobius"/>
    </source>
</evidence>
<evidence type="ECO:0000256" key="3">
    <source>
        <dbReference type="SAM" id="SignalP"/>
    </source>
</evidence>
<dbReference type="Gene3D" id="1.25.40.10">
    <property type="entry name" value="Tetratricopeptide repeat domain"/>
    <property type="match status" value="2"/>
</dbReference>
<dbReference type="InterPro" id="IPR016032">
    <property type="entry name" value="Sig_transdc_resp-reg_C-effctor"/>
</dbReference>
<dbReference type="STRING" id="356305.SAMN05421841_3464"/>
<keyword evidence="2" id="KW-1133">Transmembrane helix</keyword>
<dbReference type="SUPFAM" id="SSF81901">
    <property type="entry name" value="HCP-like"/>
    <property type="match status" value="1"/>
</dbReference>
<accession>A0A1I0RZH6</accession>
<proteinExistence type="predicted"/>
<keyword evidence="2" id="KW-0472">Membrane</keyword>
<keyword evidence="5" id="KW-1185">Reference proteome</keyword>
<dbReference type="AlphaFoldDB" id="A0A1I0RZH6"/>
<dbReference type="GO" id="GO:0006355">
    <property type="term" value="P:regulation of DNA-templated transcription"/>
    <property type="evidence" value="ECO:0007669"/>
    <property type="project" value="InterPro"/>
</dbReference>
<feature type="signal peptide" evidence="3">
    <location>
        <begin position="1"/>
        <end position="24"/>
    </location>
</feature>
<dbReference type="PROSITE" id="PS50005">
    <property type="entry name" value="TPR"/>
    <property type="match status" value="1"/>
</dbReference>
<keyword evidence="1" id="KW-0802">TPR repeat</keyword>
<dbReference type="SUPFAM" id="SSF46894">
    <property type="entry name" value="C-terminal effector domain of the bipartite response regulators"/>
    <property type="match status" value="1"/>
</dbReference>
<feature type="transmembrane region" description="Helical" evidence="2">
    <location>
        <begin position="333"/>
        <end position="351"/>
    </location>
</feature>
<name>A0A1I0RZH6_9FLAO</name>
<gene>
    <name evidence="4" type="ORF">SAMN05421841_3464</name>
</gene>
<dbReference type="OrthoDB" id="1017207at2"/>
<dbReference type="GO" id="GO:0003677">
    <property type="term" value="F:DNA binding"/>
    <property type="evidence" value="ECO:0007669"/>
    <property type="project" value="InterPro"/>
</dbReference>
<dbReference type="Proteomes" id="UP000199469">
    <property type="component" value="Unassembled WGS sequence"/>
</dbReference>